<evidence type="ECO:0000313" key="2">
    <source>
        <dbReference type="Proteomes" id="UP000240493"/>
    </source>
</evidence>
<dbReference type="AlphaFoldDB" id="A0A2T3YYS3"/>
<evidence type="ECO:0000313" key="1">
    <source>
        <dbReference type="EMBL" id="PTB37698.1"/>
    </source>
</evidence>
<reference evidence="1 2" key="1">
    <citation type="submission" date="2016-07" db="EMBL/GenBank/DDBJ databases">
        <title>Multiple horizontal gene transfer events from other fungi enriched the ability of initially mycotrophic Trichoderma (Ascomycota) to feed on dead plant biomass.</title>
        <authorList>
            <consortium name="DOE Joint Genome Institute"/>
            <person name="Aerts A."/>
            <person name="Atanasova L."/>
            <person name="Chenthamara K."/>
            <person name="Zhang J."/>
            <person name="Grujic M."/>
            <person name="Henrissat B."/>
            <person name="Kuo A."/>
            <person name="Salamov A."/>
            <person name="Lipzen A."/>
            <person name="Labutti K."/>
            <person name="Barry K."/>
            <person name="Miao Y."/>
            <person name="Rahimi M.J."/>
            <person name="Shen Q."/>
            <person name="Grigoriev I.V."/>
            <person name="Kubicek C.P."/>
            <person name="Druzhinina I.S."/>
        </authorList>
    </citation>
    <scope>NUCLEOTIDE SEQUENCE [LARGE SCALE GENOMIC DNA]</scope>
    <source>
        <strain evidence="1 2">CBS 433.97</strain>
    </source>
</reference>
<organism evidence="1 2">
    <name type="scientific">Trichoderma asperellum (strain ATCC 204424 / CBS 433.97 / NBRC 101777)</name>
    <dbReference type="NCBI Taxonomy" id="1042311"/>
    <lineage>
        <taxon>Eukaryota</taxon>
        <taxon>Fungi</taxon>
        <taxon>Dikarya</taxon>
        <taxon>Ascomycota</taxon>
        <taxon>Pezizomycotina</taxon>
        <taxon>Sordariomycetes</taxon>
        <taxon>Hypocreomycetidae</taxon>
        <taxon>Hypocreales</taxon>
        <taxon>Hypocreaceae</taxon>
        <taxon>Trichoderma</taxon>
    </lineage>
</organism>
<sequence length="167" mass="18445">MEISLSHRYTADEAQYMSISRVDVLLISGTLLGRTSYIVADSPWPNHMDDSGLVSSTMSPPLGATRHGRTLVCVCLGAQFRQIAGQRRSRARTGADGGRGMAQRAGALELTEGFSLIWCLCLLLQLSAESRCHLILSIVFLFSRFIEQFHVVADRHSERLPDSTPPR</sequence>
<keyword evidence="2" id="KW-1185">Reference proteome</keyword>
<name>A0A2T3YYS3_TRIA4</name>
<dbReference type="EMBL" id="KZ679267">
    <property type="protein sequence ID" value="PTB37698.1"/>
    <property type="molecule type" value="Genomic_DNA"/>
</dbReference>
<protein>
    <submittedName>
        <fullName evidence="1">Uncharacterized protein</fullName>
    </submittedName>
</protein>
<accession>A0A2T3YYS3</accession>
<dbReference type="Proteomes" id="UP000240493">
    <property type="component" value="Unassembled WGS sequence"/>
</dbReference>
<proteinExistence type="predicted"/>
<gene>
    <name evidence="1" type="ORF">M441DRAFT_255743</name>
</gene>